<keyword evidence="3" id="KW-0479">Metal-binding</keyword>
<comment type="cofactor">
    <cofactor evidence="1">
        <name>Mn(2+)</name>
        <dbReference type="ChEBI" id="CHEBI:29035"/>
    </cofactor>
</comment>
<dbReference type="SMART" id="SM01011">
    <property type="entry name" value="AMP_N"/>
    <property type="match status" value="1"/>
</dbReference>
<dbReference type="PANTHER" id="PTHR43226">
    <property type="entry name" value="XAA-PRO AMINOPEPTIDASE 3"/>
    <property type="match status" value="1"/>
</dbReference>
<evidence type="ECO:0000313" key="7">
    <source>
        <dbReference type="EMBL" id="KIY95857.1"/>
    </source>
</evidence>
<keyword evidence="7" id="KW-0031">Aminopeptidase</keyword>
<evidence type="ECO:0000256" key="1">
    <source>
        <dbReference type="ARBA" id="ARBA00001936"/>
    </source>
</evidence>
<dbReference type="InterPro" id="IPR036005">
    <property type="entry name" value="Creatinase/aminopeptidase-like"/>
</dbReference>
<dbReference type="RefSeq" id="XP_013894877.1">
    <property type="nucleotide sequence ID" value="XM_014039423.1"/>
</dbReference>
<dbReference type="KEGG" id="mng:MNEG_12106"/>
<dbReference type="GO" id="GO:0030145">
    <property type="term" value="F:manganese ion binding"/>
    <property type="evidence" value="ECO:0007669"/>
    <property type="project" value="InterPro"/>
</dbReference>
<dbReference type="GeneID" id="25729435"/>
<feature type="domain" description="Aminopeptidase P N-terminal" evidence="6">
    <location>
        <begin position="1"/>
        <end position="87"/>
    </location>
</feature>
<name>A0A0D2J7T9_9CHLO</name>
<evidence type="ECO:0000256" key="4">
    <source>
        <dbReference type="ARBA" id="ARBA00022801"/>
    </source>
</evidence>
<dbReference type="Pfam" id="PF00557">
    <property type="entry name" value="Peptidase_M24"/>
    <property type="match status" value="1"/>
</dbReference>
<dbReference type="InterPro" id="IPR007865">
    <property type="entry name" value="Aminopep_P_N"/>
</dbReference>
<evidence type="ECO:0000256" key="2">
    <source>
        <dbReference type="ARBA" id="ARBA00008766"/>
    </source>
</evidence>
<dbReference type="GO" id="GO:0070006">
    <property type="term" value="F:metalloaminopeptidase activity"/>
    <property type="evidence" value="ECO:0007669"/>
    <property type="project" value="InterPro"/>
</dbReference>
<dbReference type="InterPro" id="IPR052433">
    <property type="entry name" value="X-Pro_dipept-like"/>
</dbReference>
<gene>
    <name evidence="7" type="ORF">MNEG_12106</name>
</gene>
<dbReference type="Proteomes" id="UP000054498">
    <property type="component" value="Unassembled WGS sequence"/>
</dbReference>
<dbReference type="EMBL" id="KK103286">
    <property type="protein sequence ID" value="KIY95857.1"/>
    <property type="molecule type" value="Genomic_DNA"/>
</dbReference>
<dbReference type="Gene3D" id="3.90.230.10">
    <property type="entry name" value="Creatinase/methionine aminopeptidase superfamily"/>
    <property type="match status" value="1"/>
</dbReference>
<dbReference type="Gene3D" id="3.40.350.10">
    <property type="entry name" value="Creatinase/prolidase N-terminal domain"/>
    <property type="match status" value="1"/>
</dbReference>
<protein>
    <submittedName>
        <fullName evidence="7">X-Pro aminopeptidase</fullName>
        <ecNumber evidence="7">3.4.11.9</ecNumber>
    </submittedName>
</protein>
<dbReference type="GO" id="GO:0005739">
    <property type="term" value="C:mitochondrion"/>
    <property type="evidence" value="ECO:0007669"/>
    <property type="project" value="TreeGrafter"/>
</dbReference>
<dbReference type="AlphaFoldDB" id="A0A0D2J7T9"/>
<organism evidence="7 8">
    <name type="scientific">Monoraphidium neglectum</name>
    <dbReference type="NCBI Taxonomy" id="145388"/>
    <lineage>
        <taxon>Eukaryota</taxon>
        <taxon>Viridiplantae</taxon>
        <taxon>Chlorophyta</taxon>
        <taxon>core chlorophytes</taxon>
        <taxon>Chlorophyceae</taxon>
        <taxon>CS clade</taxon>
        <taxon>Sphaeropleales</taxon>
        <taxon>Selenastraceae</taxon>
        <taxon>Monoraphidium</taxon>
    </lineage>
</organism>
<sequence>MAQHGVAVVHAHGEGGGAGEHRFTLFIPAADRERERWDGAWLGPQAAREVFGADEVHLMSDLAPRLTQIAHSATSVLFDADRPSGFHFHAVRAALEAAGARPRAGPLRPLLHRLRWRKSAAELQLMRTSALAAGAAIERCIGISRPGVHEQALAATFEYECKLAGAQRNAYPPVVAGGADACTIHYSRNDKRVQAGEMVLMDAGCEYGGYASDVTRTWPVNGRFSGPQRDVYEVCLDARRRVLDAVRPGATLGRLHQLSVRLLSEGLQQLRILPGLSTDAIAAQHYRRPWSRLW</sequence>
<dbReference type="InterPro" id="IPR029149">
    <property type="entry name" value="Creatin/AminoP/Spt16_N"/>
</dbReference>
<dbReference type="PANTHER" id="PTHR43226:SF4">
    <property type="entry name" value="XAA-PRO AMINOPEPTIDASE 3"/>
    <property type="match status" value="1"/>
</dbReference>
<evidence type="ECO:0000256" key="3">
    <source>
        <dbReference type="ARBA" id="ARBA00022723"/>
    </source>
</evidence>
<keyword evidence="5" id="KW-0464">Manganese</keyword>
<dbReference type="STRING" id="145388.A0A0D2J7T9"/>
<dbReference type="OrthoDB" id="4215474at2759"/>
<evidence type="ECO:0000313" key="8">
    <source>
        <dbReference type="Proteomes" id="UP000054498"/>
    </source>
</evidence>
<comment type="similarity">
    <text evidence="2">Belongs to the peptidase M24B family.</text>
</comment>
<dbReference type="GO" id="GO:0006508">
    <property type="term" value="P:proteolysis"/>
    <property type="evidence" value="ECO:0007669"/>
    <property type="project" value="TreeGrafter"/>
</dbReference>
<dbReference type="SUPFAM" id="SSF53092">
    <property type="entry name" value="Creatinase/prolidase N-terminal domain"/>
    <property type="match status" value="1"/>
</dbReference>
<dbReference type="EC" id="3.4.11.9" evidence="7"/>
<keyword evidence="7" id="KW-0645">Protease</keyword>
<dbReference type="InterPro" id="IPR000994">
    <property type="entry name" value="Pept_M24"/>
</dbReference>
<dbReference type="SUPFAM" id="SSF55920">
    <property type="entry name" value="Creatinase/aminopeptidase"/>
    <property type="match status" value="1"/>
</dbReference>
<evidence type="ECO:0000259" key="6">
    <source>
        <dbReference type="SMART" id="SM01011"/>
    </source>
</evidence>
<reference evidence="7 8" key="1">
    <citation type="journal article" date="2013" name="BMC Genomics">
        <title>Reconstruction of the lipid metabolism for the microalga Monoraphidium neglectum from its genome sequence reveals characteristics suitable for biofuel production.</title>
        <authorList>
            <person name="Bogen C."/>
            <person name="Al-Dilaimi A."/>
            <person name="Albersmeier A."/>
            <person name="Wichmann J."/>
            <person name="Grundmann M."/>
            <person name="Rupp O."/>
            <person name="Lauersen K.J."/>
            <person name="Blifernez-Klassen O."/>
            <person name="Kalinowski J."/>
            <person name="Goesmann A."/>
            <person name="Mussgnug J.H."/>
            <person name="Kruse O."/>
        </authorList>
    </citation>
    <scope>NUCLEOTIDE SEQUENCE [LARGE SCALE GENOMIC DNA]</scope>
    <source>
        <strain evidence="7 8">SAG 48.87</strain>
    </source>
</reference>
<keyword evidence="4 7" id="KW-0378">Hydrolase</keyword>
<dbReference type="Pfam" id="PF05195">
    <property type="entry name" value="AMP_N"/>
    <property type="match status" value="1"/>
</dbReference>
<proteinExistence type="inferred from homology"/>
<accession>A0A0D2J7T9</accession>
<keyword evidence="8" id="KW-1185">Reference proteome</keyword>
<evidence type="ECO:0000256" key="5">
    <source>
        <dbReference type="ARBA" id="ARBA00023211"/>
    </source>
</evidence>